<protein>
    <submittedName>
        <fullName evidence="5">Glycosyltransferase family 2 protein</fullName>
    </submittedName>
</protein>
<dbReference type="PANTHER" id="PTHR43179:SF12">
    <property type="entry name" value="GALACTOFURANOSYLTRANSFERASE GLFT2"/>
    <property type="match status" value="1"/>
</dbReference>
<sequence>MIYIIIAVHNRRALTLGCLTCLAQQTLTDQRVVVVDDGSTDGTSEHISAQFPDVVVLPGTGSLWWAGATNLGIRYVLDTFSPGADDFILTLNDDTKIQPDYLASLLTAYRVNAPCLVGSVSVDVNAPQRLLYAGTHLNLRFPNIENWADTRFNNSYALLTKTGSYFVSESLPGRGMLIPLPVFNVIGLFDESHFQHHMADLDFSVSARKAGFQLVISAASVVHEYTDATGINVMRPMSLNQFWQALSATRSPINWKTRYHFALKQAPYTYLYFGLDMLRIIGGYALRQIRGHLYALCNSSSFAKKMSP</sequence>
<comment type="caution">
    <text evidence="5">The sequence shown here is derived from an EMBL/GenBank/DDBJ whole genome shotgun (WGS) entry which is preliminary data.</text>
</comment>
<evidence type="ECO:0000256" key="2">
    <source>
        <dbReference type="ARBA" id="ARBA00022676"/>
    </source>
</evidence>
<dbReference type="PANTHER" id="PTHR43179">
    <property type="entry name" value="RHAMNOSYLTRANSFERASE WBBL"/>
    <property type="match status" value="1"/>
</dbReference>
<dbReference type="Gene3D" id="3.90.550.10">
    <property type="entry name" value="Spore Coat Polysaccharide Biosynthesis Protein SpsA, Chain A"/>
    <property type="match status" value="1"/>
</dbReference>
<accession>A0A6M0IPS0</accession>
<evidence type="ECO:0000259" key="4">
    <source>
        <dbReference type="Pfam" id="PF00535"/>
    </source>
</evidence>
<dbReference type="InterPro" id="IPR001173">
    <property type="entry name" value="Glyco_trans_2-like"/>
</dbReference>
<dbReference type="InterPro" id="IPR029044">
    <property type="entry name" value="Nucleotide-diphossugar_trans"/>
</dbReference>
<gene>
    <name evidence="5" type="ORF">GK091_23710</name>
</gene>
<dbReference type="Pfam" id="PF00535">
    <property type="entry name" value="Glycos_transf_2"/>
    <property type="match status" value="1"/>
</dbReference>
<evidence type="ECO:0000256" key="3">
    <source>
        <dbReference type="ARBA" id="ARBA00022679"/>
    </source>
</evidence>
<dbReference type="SUPFAM" id="SSF53448">
    <property type="entry name" value="Nucleotide-diphospho-sugar transferases"/>
    <property type="match status" value="1"/>
</dbReference>
<dbReference type="EMBL" id="JAAGNZ010000002">
    <property type="protein sequence ID" value="NEU69907.1"/>
    <property type="molecule type" value="Genomic_DNA"/>
</dbReference>
<keyword evidence="6" id="KW-1185">Reference proteome</keyword>
<proteinExistence type="inferred from homology"/>
<dbReference type="AlphaFoldDB" id="A0A6M0IPS0"/>
<keyword evidence="2" id="KW-0328">Glycosyltransferase</keyword>
<comment type="similarity">
    <text evidence="1">Belongs to the glycosyltransferase 2 family.</text>
</comment>
<evidence type="ECO:0000313" key="5">
    <source>
        <dbReference type="EMBL" id="NEU69907.1"/>
    </source>
</evidence>
<keyword evidence="3 5" id="KW-0808">Transferase</keyword>
<evidence type="ECO:0000256" key="1">
    <source>
        <dbReference type="ARBA" id="ARBA00006739"/>
    </source>
</evidence>
<organism evidence="5 6">
    <name type="scientific">Spirosoma agri</name>
    <dbReference type="NCBI Taxonomy" id="1987381"/>
    <lineage>
        <taxon>Bacteria</taxon>
        <taxon>Pseudomonadati</taxon>
        <taxon>Bacteroidota</taxon>
        <taxon>Cytophagia</taxon>
        <taxon>Cytophagales</taxon>
        <taxon>Cytophagaceae</taxon>
        <taxon>Spirosoma</taxon>
    </lineage>
</organism>
<dbReference type="GO" id="GO:0016757">
    <property type="term" value="F:glycosyltransferase activity"/>
    <property type="evidence" value="ECO:0007669"/>
    <property type="project" value="UniProtKB-KW"/>
</dbReference>
<dbReference type="RefSeq" id="WP_164042684.1">
    <property type="nucleotide sequence ID" value="NZ_JAAGNZ010000002.1"/>
</dbReference>
<reference evidence="5 6" key="1">
    <citation type="submission" date="2020-02" db="EMBL/GenBank/DDBJ databases">
        <title>Draft genome sequence of two Spirosoma agri KCTC 52727 and Spirosoma terrae KCTC 52035.</title>
        <authorList>
            <person name="Rojas J."/>
            <person name="Ambika Manirajan B."/>
            <person name="Ratering S."/>
            <person name="Suarez C."/>
            <person name="Schnell S."/>
        </authorList>
    </citation>
    <scope>NUCLEOTIDE SEQUENCE [LARGE SCALE GENOMIC DNA]</scope>
    <source>
        <strain evidence="5 6">KCTC 52727</strain>
    </source>
</reference>
<evidence type="ECO:0000313" key="6">
    <source>
        <dbReference type="Proteomes" id="UP000477386"/>
    </source>
</evidence>
<name>A0A6M0IPS0_9BACT</name>
<dbReference type="Proteomes" id="UP000477386">
    <property type="component" value="Unassembled WGS sequence"/>
</dbReference>
<feature type="domain" description="Glycosyltransferase 2-like" evidence="4">
    <location>
        <begin position="4"/>
        <end position="120"/>
    </location>
</feature>